<evidence type="ECO:0000256" key="1">
    <source>
        <dbReference type="ARBA" id="ARBA00004651"/>
    </source>
</evidence>
<keyword evidence="2" id="KW-0813">Transport</keyword>
<evidence type="ECO:0000256" key="4">
    <source>
        <dbReference type="ARBA" id="ARBA00022475"/>
    </source>
</evidence>
<dbReference type="PANTHER" id="PTHR32507">
    <property type="entry name" value="NA(+)/H(+) ANTIPORTER 1"/>
    <property type="match status" value="1"/>
</dbReference>
<keyword evidence="8" id="KW-0472">Membrane</keyword>
<evidence type="ECO:0000256" key="8">
    <source>
        <dbReference type="ARBA" id="ARBA00023136"/>
    </source>
</evidence>
<name>A0A1X1AFT1_PSEPU</name>
<reference evidence="10 11" key="1">
    <citation type="submission" date="2016-08" db="EMBL/GenBank/DDBJ databases">
        <authorList>
            <person name="Seilhamer J.J."/>
        </authorList>
    </citation>
    <scope>NUCLEOTIDE SEQUENCE [LARGE SCALE GENOMIC DNA]</scope>
    <source>
        <strain evidence="10 11">KH-18-2</strain>
    </source>
</reference>
<gene>
    <name evidence="10" type="ORF">BGP82_26000</name>
</gene>
<proteinExistence type="predicted"/>
<reference evidence="10 11" key="2">
    <citation type="submission" date="2018-03" db="EMBL/GenBank/DDBJ databases">
        <title>Draft genome of Pseudomonas putida strain KH-18-2.</title>
        <authorList>
            <person name="Yoshizawa S."/>
            <person name="Khan N.H."/>
            <person name="Nishimura M."/>
            <person name="Chiura H.X."/>
            <person name="Ogura Y."/>
            <person name="Hayashi T."/>
            <person name="Kogure K."/>
        </authorList>
    </citation>
    <scope>NUCLEOTIDE SEQUENCE [LARGE SCALE GENOMIC DNA]</scope>
    <source>
        <strain evidence="10 11">KH-18-2</strain>
    </source>
</reference>
<comment type="subcellular location">
    <subcellularLocation>
        <location evidence="1">Cell membrane</location>
        <topology evidence="1">Multi-pass membrane protein</topology>
    </subcellularLocation>
</comment>
<evidence type="ECO:0000256" key="2">
    <source>
        <dbReference type="ARBA" id="ARBA00022448"/>
    </source>
</evidence>
<evidence type="ECO:0000256" key="3">
    <source>
        <dbReference type="ARBA" id="ARBA00022449"/>
    </source>
</evidence>
<keyword evidence="7" id="KW-0406">Ion transport</keyword>
<evidence type="ECO:0000256" key="6">
    <source>
        <dbReference type="ARBA" id="ARBA00022989"/>
    </source>
</evidence>
<accession>A0A1X1AFT1</accession>
<sequence length="397" mass="42050">MYQNLAVLAALLVLYASLAGALESKPINGPLLFLLAGLVTGPSGLGLLNLSLDRNDLRFLAELTLSIVLFNDAAKADLAQLRQSRSLPLRLLTLGLPLTLIAGWLAAWLMFPQMPRLEMALLATILAPTDAALGKAVVSNPEVPANVRESLNVESGLNDGICVPVLLLLLTLLMETHSTMPFALAGYFFLEELGIGVLSGAALALLVGGLLRLSQRHCLQIEAWQQLVMPALALLSFACAQALGGSGFIAAFCAGLLTGYLFNRETQPLLVTGESSGEALSLLTWVVFGAYVAPKASQIVAPSVWFYALSSLSLVRMLPVWLSLAGSTLSAESRLFIGWFGPRGLASIVFTILILDAPLQEGGTIIASTIACVLLSVVLHGLSALPGARRMGRRVRE</sequence>
<protein>
    <submittedName>
        <fullName evidence="10">Sodium:proton antiporter</fullName>
    </submittedName>
</protein>
<organism evidence="10 11">
    <name type="scientific">Pseudomonas putida</name>
    <name type="common">Arthrobacter siderocapsulatus</name>
    <dbReference type="NCBI Taxonomy" id="303"/>
    <lineage>
        <taxon>Bacteria</taxon>
        <taxon>Pseudomonadati</taxon>
        <taxon>Pseudomonadota</taxon>
        <taxon>Gammaproteobacteria</taxon>
        <taxon>Pseudomonadales</taxon>
        <taxon>Pseudomonadaceae</taxon>
        <taxon>Pseudomonas</taxon>
    </lineage>
</organism>
<dbReference type="Gene3D" id="1.20.1530.20">
    <property type="match status" value="1"/>
</dbReference>
<keyword evidence="4" id="KW-1003">Cell membrane</keyword>
<dbReference type="InterPro" id="IPR006153">
    <property type="entry name" value="Cation/H_exchanger_TM"/>
</dbReference>
<dbReference type="GO" id="GO:0015297">
    <property type="term" value="F:antiporter activity"/>
    <property type="evidence" value="ECO:0007669"/>
    <property type="project" value="UniProtKB-KW"/>
</dbReference>
<keyword evidence="3" id="KW-0050">Antiport</keyword>
<keyword evidence="6" id="KW-1133">Transmembrane helix</keyword>
<comment type="caution">
    <text evidence="10">The sequence shown here is derived from an EMBL/GenBank/DDBJ whole genome shotgun (WGS) entry which is preliminary data.</text>
</comment>
<keyword evidence="5" id="KW-0812">Transmembrane</keyword>
<feature type="domain" description="Cation/H+ exchanger transmembrane" evidence="9">
    <location>
        <begin position="12"/>
        <end position="383"/>
    </location>
</feature>
<evidence type="ECO:0000256" key="7">
    <source>
        <dbReference type="ARBA" id="ARBA00023065"/>
    </source>
</evidence>
<dbReference type="Proteomes" id="UP000237378">
    <property type="component" value="Unassembled WGS sequence"/>
</dbReference>
<dbReference type="RefSeq" id="WP_021784680.1">
    <property type="nucleotide sequence ID" value="NZ_JANHKY010000025.1"/>
</dbReference>
<evidence type="ECO:0000313" key="10">
    <source>
        <dbReference type="EMBL" id="POG00905.1"/>
    </source>
</evidence>
<dbReference type="GO" id="GO:1902600">
    <property type="term" value="P:proton transmembrane transport"/>
    <property type="evidence" value="ECO:0007669"/>
    <property type="project" value="InterPro"/>
</dbReference>
<dbReference type="EMBL" id="MING01000086">
    <property type="protein sequence ID" value="POG00905.1"/>
    <property type="molecule type" value="Genomic_DNA"/>
</dbReference>
<dbReference type="GO" id="GO:0005886">
    <property type="term" value="C:plasma membrane"/>
    <property type="evidence" value="ECO:0007669"/>
    <property type="project" value="UniProtKB-SubCell"/>
</dbReference>
<evidence type="ECO:0000313" key="11">
    <source>
        <dbReference type="Proteomes" id="UP000237378"/>
    </source>
</evidence>
<dbReference type="Pfam" id="PF00999">
    <property type="entry name" value="Na_H_Exchanger"/>
    <property type="match status" value="1"/>
</dbReference>
<dbReference type="PANTHER" id="PTHR32507:SF8">
    <property type="entry name" value="CNH1P"/>
    <property type="match status" value="1"/>
</dbReference>
<dbReference type="AlphaFoldDB" id="A0A1X1AFT1"/>
<dbReference type="InterPro" id="IPR038770">
    <property type="entry name" value="Na+/solute_symporter_sf"/>
</dbReference>
<evidence type="ECO:0000259" key="9">
    <source>
        <dbReference type="Pfam" id="PF00999"/>
    </source>
</evidence>
<evidence type="ECO:0000256" key="5">
    <source>
        <dbReference type="ARBA" id="ARBA00022692"/>
    </source>
</evidence>